<accession>A0ABW2J4P2</accession>
<name>A0ABW2J4P2_9BURK</name>
<dbReference type="RefSeq" id="WP_382233203.1">
    <property type="nucleotide sequence ID" value="NZ_JBHTCC010000001.1"/>
</dbReference>
<gene>
    <name evidence="1" type="ORF">ACFQO0_06500</name>
</gene>
<evidence type="ECO:0008006" key="3">
    <source>
        <dbReference type="Google" id="ProtNLM"/>
    </source>
</evidence>
<dbReference type="Proteomes" id="UP001596379">
    <property type="component" value="Unassembled WGS sequence"/>
</dbReference>
<keyword evidence="2" id="KW-1185">Reference proteome</keyword>
<reference evidence="2" key="1">
    <citation type="journal article" date="2019" name="Int. J. Syst. Evol. Microbiol.">
        <title>The Global Catalogue of Microorganisms (GCM) 10K type strain sequencing project: providing services to taxonomists for standard genome sequencing and annotation.</title>
        <authorList>
            <consortium name="The Broad Institute Genomics Platform"/>
            <consortium name="The Broad Institute Genome Sequencing Center for Infectious Disease"/>
            <person name="Wu L."/>
            <person name="Ma J."/>
        </authorList>
    </citation>
    <scope>NUCLEOTIDE SEQUENCE [LARGE SCALE GENOMIC DNA]</scope>
    <source>
        <strain evidence="2">CCUG 36956</strain>
    </source>
</reference>
<evidence type="ECO:0000313" key="2">
    <source>
        <dbReference type="Proteomes" id="UP001596379"/>
    </source>
</evidence>
<dbReference type="EMBL" id="JBHTCC010000001">
    <property type="protein sequence ID" value="MFC7298081.1"/>
    <property type="molecule type" value="Genomic_DNA"/>
</dbReference>
<organism evidence="1 2">
    <name type="scientific">Herminiimonas aquatilis</name>
    <dbReference type="NCBI Taxonomy" id="345342"/>
    <lineage>
        <taxon>Bacteria</taxon>
        <taxon>Pseudomonadati</taxon>
        <taxon>Pseudomonadota</taxon>
        <taxon>Betaproteobacteria</taxon>
        <taxon>Burkholderiales</taxon>
        <taxon>Oxalobacteraceae</taxon>
        <taxon>Herminiimonas</taxon>
    </lineage>
</organism>
<sequence length="408" mass="45127">MKSLIPPIPYQVMISIKNSSSLVDVEDENHSLDTENEISLKLPTSLKHGGGFGITAALIQLIAKFSRMNTDSKLSMHAASANEQGLHTLAQEPYGMTALYFIPTISLGPDSNLASRSALEHAVPRIRAMQEGNFLDSMHGRGAFLSCFAGAKNEFLLPFYSRGTRDSLRGREEFSRLTEQLIDACAPTALRQLPSRHIKALSLLVYELFRNTDEHAQDDVNGIPYRRNARGILVKHITYSGESLSANATGQDINQNMFMLRTLSNQKRHTDTDGNVRSASDVTLIELTVFDTGPGLAKRWLSKTKPDLEMKDLSVEEEVALVKACFTQHATTKDNYESGHGLDLVVNCLHELNAFLRLRTGRVCLVQDFSATSTSNFSPRHWLKERPLLSAVPGAAYSIVIPLSRGKN</sequence>
<protein>
    <recommendedName>
        <fullName evidence="3">Histidine kinase/DNA gyrase B/HSP90-like ATPase</fullName>
    </recommendedName>
</protein>
<evidence type="ECO:0000313" key="1">
    <source>
        <dbReference type="EMBL" id="MFC7298081.1"/>
    </source>
</evidence>
<comment type="caution">
    <text evidence="1">The sequence shown here is derived from an EMBL/GenBank/DDBJ whole genome shotgun (WGS) entry which is preliminary data.</text>
</comment>
<proteinExistence type="predicted"/>